<proteinExistence type="predicted"/>
<comment type="caution">
    <text evidence="2">The sequence shown here is derived from an EMBL/GenBank/DDBJ whole genome shotgun (WGS) entry which is preliminary data.</text>
</comment>
<dbReference type="RefSeq" id="WP_344760263.1">
    <property type="nucleotide sequence ID" value="NZ_BAAAZU010000024.1"/>
</dbReference>
<evidence type="ECO:0000259" key="1">
    <source>
        <dbReference type="Pfam" id="PF18029"/>
    </source>
</evidence>
<feature type="domain" description="Glyoxalase-like" evidence="1">
    <location>
        <begin position="9"/>
        <end position="123"/>
    </location>
</feature>
<name>A0ABP7MVH9_9GAMM</name>
<keyword evidence="3" id="KW-1185">Reference proteome</keyword>
<organism evidence="2 3">
    <name type="scientific">Luteimonas lutimaris</name>
    <dbReference type="NCBI Taxonomy" id="698645"/>
    <lineage>
        <taxon>Bacteria</taxon>
        <taxon>Pseudomonadati</taxon>
        <taxon>Pseudomonadota</taxon>
        <taxon>Gammaproteobacteria</taxon>
        <taxon>Lysobacterales</taxon>
        <taxon>Lysobacteraceae</taxon>
        <taxon>Luteimonas</taxon>
    </lineage>
</organism>
<dbReference type="Gene3D" id="3.10.180.10">
    <property type="entry name" value="2,3-Dihydroxybiphenyl 1,2-Dioxygenase, domain 1"/>
    <property type="match status" value="1"/>
</dbReference>
<reference evidence="3" key="1">
    <citation type="journal article" date="2019" name="Int. J. Syst. Evol. Microbiol.">
        <title>The Global Catalogue of Microorganisms (GCM) 10K type strain sequencing project: providing services to taxonomists for standard genome sequencing and annotation.</title>
        <authorList>
            <consortium name="The Broad Institute Genomics Platform"/>
            <consortium name="The Broad Institute Genome Sequencing Center for Infectious Disease"/>
            <person name="Wu L."/>
            <person name="Ma J."/>
        </authorList>
    </citation>
    <scope>NUCLEOTIDE SEQUENCE [LARGE SCALE GENOMIC DNA]</scope>
    <source>
        <strain evidence="3">JCM 16916</strain>
    </source>
</reference>
<sequence>MSAPARAGIFIYAKDPDRLSGFYQSVLGMAAAHRTDQMVVLRSQDLQLIVHAMPPQAASQVAITSPPQLRDNAAIKFFCTVPSLSGAQESAQALGGQVLPEQWQGHGFVVRNACDPEGNIFQVRESAA</sequence>
<dbReference type="InterPro" id="IPR029068">
    <property type="entry name" value="Glyas_Bleomycin-R_OHBP_Dase"/>
</dbReference>
<dbReference type="InterPro" id="IPR041581">
    <property type="entry name" value="Glyoxalase_6"/>
</dbReference>
<gene>
    <name evidence="2" type="ORF">GCM10022229_24420</name>
</gene>
<dbReference type="SUPFAM" id="SSF54593">
    <property type="entry name" value="Glyoxalase/Bleomycin resistance protein/Dihydroxybiphenyl dioxygenase"/>
    <property type="match status" value="1"/>
</dbReference>
<dbReference type="Pfam" id="PF18029">
    <property type="entry name" value="Glyoxalase_6"/>
    <property type="match status" value="1"/>
</dbReference>
<protein>
    <submittedName>
        <fullName evidence="2">Glyoxalase/bleomycin resistance/dioxygenase family protein</fullName>
    </submittedName>
</protein>
<accession>A0ABP7MVH9</accession>
<dbReference type="EMBL" id="BAAAZU010000024">
    <property type="protein sequence ID" value="GAA3929807.1"/>
    <property type="molecule type" value="Genomic_DNA"/>
</dbReference>
<evidence type="ECO:0000313" key="2">
    <source>
        <dbReference type="EMBL" id="GAA3929807.1"/>
    </source>
</evidence>
<evidence type="ECO:0000313" key="3">
    <source>
        <dbReference type="Proteomes" id="UP001501727"/>
    </source>
</evidence>
<dbReference type="Proteomes" id="UP001501727">
    <property type="component" value="Unassembled WGS sequence"/>
</dbReference>